<organism evidence="3 4">
    <name type="scientific">Alteribacter lacisalsi</name>
    <dbReference type="NCBI Taxonomy" id="2045244"/>
    <lineage>
        <taxon>Bacteria</taxon>
        <taxon>Bacillati</taxon>
        <taxon>Bacillota</taxon>
        <taxon>Bacilli</taxon>
        <taxon>Bacillales</taxon>
        <taxon>Bacillaceae</taxon>
        <taxon>Alteribacter</taxon>
    </lineage>
</organism>
<dbReference type="OrthoDB" id="2971140at2"/>
<feature type="region of interest" description="Disordered" evidence="1">
    <location>
        <begin position="235"/>
        <end position="302"/>
    </location>
</feature>
<sequence>MPVEINLLSKREKKDKRVMYVLGGFAALCAAALIGAGLWGAALDRETAALEEERMDRQIEAAEIRGDINELSDEDQMKLAEMITEMNQKVMPGSAVLHEMVRLMPPEGYFVEYEYNFPFDVYIEVAFYEMPDVAYYHRALEDSGMVSQVTLHEVTGEDMIPEEDEQEETEQGFGFQSQPAMSDTAYLPHYVAAMTVTLDPLGVKAFQEELEEEGIEGTEPAPPAEDEENGIEEDDADIDVDIDLDLDLDIDTDGEGDFQFDEEENTDMPDGEDESETDLDIDADIDEDIDEEMNNEQNGGDE</sequence>
<evidence type="ECO:0000313" key="3">
    <source>
        <dbReference type="EMBL" id="PYZ97333.1"/>
    </source>
</evidence>
<keyword evidence="4" id="KW-1185">Reference proteome</keyword>
<gene>
    <name evidence="3" type="ORF">CR205_01645</name>
</gene>
<keyword evidence="2" id="KW-0472">Membrane</keyword>
<feature type="region of interest" description="Disordered" evidence="1">
    <location>
        <begin position="210"/>
        <end position="229"/>
    </location>
</feature>
<keyword evidence="2" id="KW-1133">Transmembrane helix</keyword>
<comment type="caution">
    <text evidence="3">The sequence shown here is derived from an EMBL/GenBank/DDBJ whole genome shotgun (WGS) entry which is preliminary data.</text>
</comment>
<dbReference type="Proteomes" id="UP000248066">
    <property type="component" value="Unassembled WGS sequence"/>
</dbReference>
<accession>A0A2W0H639</accession>
<evidence type="ECO:0000256" key="2">
    <source>
        <dbReference type="SAM" id="Phobius"/>
    </source>
</evidence>
<keyword evidence="2" id="KW-0812">Transmembrane</keyword>
<evidence type="ECO:0000313" key="4">
    <source>
        <dbReference type="Proteomes" id="UP000248066"/>
    </source>
</evidence>
<dbReference type="RefSeq" id="WP_110516307.1">
    <property type="nucleotide sequence ID" value="NZ_PDOF01000001.1"/>
</dbReference>
<name>A0A2W0H639_9BACI</name>
<dbReference type="EMBL" id="PDOF01000001">
    <property type="protein sequence ID" value="PYZ97333.1"/>
    <property type="molecule type" value="Genomic_DNA"/>
</dbReference>
<evidence type="ECO:0000256" key="1">
    <source>
        <dbReference type="SAM" id="MobiDB-lite"/>
    </source>
</evidence>
<evidence type="ECO:0008006" key="5">
    <source>
        <dbReference type="Google" id="ProtNLM"/>
    </source>
</evidence>
<proteinExistence type="predicted"/>
<feature type="transmembrane region" description="Helical" evidence="2">
    <location>
        <begin position="20"/>
        <end position="42"/>
    </location>
</feature>
<dbReference type="AlphaFoldDB" id="A0A2W0H639"/>
<protein>
    <recommendedName>
        <fullName evidence="5">Fimbrial assembly protein</fullName>
    </recommendedName>
</protein>
<reference evidence="3 4" key="1">
    <citation type="submission" date="2017-10" db="EMBL/GenBank/DDBJ databases">
        <title>Bacillus sp. nov., a halophilic bacterium isolated from a Yangshapao Lake.</title>
        <authorList>
            <person name="Wang H."/>
        </authorList>
    </citation>
    <scope>NUCLEOTIDE SEQUENCE [LARGE SCALE GENOMIC DNA]</scope>
    <source>
        <strain evidence="3 4">YSP-3</strain>
    </source>
</reference>